<proteinExistence type="predicted"/>
<organism evidence="2 3">
    <name type="scientific">Panicum virgatum</name>
    <name type="common">Blackwell switchgrass</name>
    <dbReference type="NCBI Taxonomy" id="38727"/>
    <lineage>
        <taxon>Eukaryota</taxon>
        <taxon>Viridiplantae</taxon>
        <taxon>Streptophyta</taxon>
        <taxon>Embryophyta</taxon>
        <taxon>Tracheophyta</taxon>
        <taxon>Spermatophyta</taxon>
        <taxon>Magnoliopsida</taxon>
        <taxon>Liliopsida</taxon>
        <taxon>Poales</taxon>
        <taxon>Poaceae</taxon>
        <taxon>PACMAD clade</taxon>
        <taxon>Panicoideae</taxon>
        <taxon>Panicodae</taxon>
        <taxon>Paniceae</taxon>
        <taxon>Panicinae</taxon>
        <taxon>Panicum</taxon>
        <taxon>Panicum sect. Hiantes</taxon>
    </lineage>
</organism>
<sequence length="322" mass="37486">MNFVSFRNNEEHRRCIAACLVKATSIMEEHRRANDMGLAPPWWQSFHFDLQDLLKCCTENAEEFIYGAVFKSRHPVYHQPSAPNYIFAFRGTMPRPAKSIQDLYNDIKVMLSELPCCKRTEKARQAVINMLLPMAKGNVQVWLAGHSLGALLALEVGKAMAEHHGIYLQTFLFNPPIVSPMPAFNLLHATEAAKRDVFTWSYRFKAALGATVMRKHSDRMERLFQCLSSWVPELYVNDRDFIDYFEQRHMVEERIGREAMKLSYRDMLFRLIGSDKEQPHLLPSVRMWKTSTTLFDAHGLMQWWKPDSELMLSSRKFTYPEA</sequence>
<dbReference type="EMBL" id="CM029052">
    <property type="protein sequence ID" value="KAG2558702.1"/>
    <property type="molecule type" value="Genomic_DNA"/>
</dbReference>
<evidence type="ECO:0000313" key="3">
    <source>
        <dbReference type="Proteomes" id="UP000823388"/>
    </source>
</evidence>
<dbReference type="Gene3D" id="3.40.50.1820">
    <property type="entry name" value="alpha/beta hydrolase"/>
    <property type="match status" value="1"/>
</dbReference>
<dbReference type="PANTHER" id="PTHR31479">
    <property type="entry name" value="ALPHA/BETA-HYDROLASES SUPERFAMILY PROTEIN"/>
    <property type="match status" value="1"/>
</dbReference>
<gene>
    <name evidence="2" type="ORF">PVAP13_8NG351100</name>
</gene>
<reference evidence="2" key="1">
    <citation type="submission" date="2020-05" db="EMBL/GenBank/DDBJ databases">
        <title>WGS assembly of Panicum virgatum.</title>
        <authorList>
            <person name="Lovell J.T."/>
            <person name="Jenkins J."/>
            <person name="Shu S."/>
            <person name="Juenger T.E."/>
            <person name="Schmutz J."/>
        </authorList>
    </citation>
    <scope>NUCLEOTIDE SEQUENCE</scope>
    <source>
        <strain evidence="2">AP13</strain>
    </source>
</reference>
<dbReference type="InterPro" id="IPR000073">
    <property type="entry name" value="AB_hydrolase_1"/>
</dbReference>
<dbReference type="AlphaFoldDB" id="A0A8T0PET6"/>
<evidence type="ECO:0000313" key="2">
    <source>
        <dbReference type="EMBL" id="KAG2558702.1"/>
    </source>
</evidence>
<name>A0A8T0PET6_PANVG</name>
<comment type="caution">
    <text evidence="2">The sequence shown here is derived from an EMBL/GenBank/DDBJ whole genome shotgun (WGS) entry which is preliminary data.</text>
</comment>
<accession>A0A8T0PET6</accession>
<dbReference type="InterPro" id="IPR029058">
    <property type="entry name" value="AB_hydrolase_fold"/>
</dbReference>
<dbReference type="PANTHER" id="PTHR31479:SF25">
    <property type="entry name" value="OS07G0527900 PROTEIN"/>
    <property type="match status" value="1"/>
</dbReference>
<dbReference type="SUPFAM" id="SSF53474">
    <property type="entry name" value="alpha/beta-Hydrolases"/>
    <property type="match status" value="1"/>
</dbReference>
<dbReference type="Proteomes" id="UP000823388">
    <property type="component" value="Chromosome 8N"/>
</dbReference>
<feature type="domain" description="AB hydrolase-1" evidence="1">
    <location>
        <begin position="137"/>
        <end position="232"/>
    </location>
</feature>
<dbReference type="Pfam" id="PF12697">
    <property type="entry name" value="Abhydrolase_6"/>
    <property type="match status" value="1"/>
</dbReference>
<keyword evidence="3" id="KW-1185">Reference proteome</keyword>
<protein>
    <recommendedName>
        <fullName evidence="1">AB hydrolase-1 domain-containing protein</fullName>
    </recommendedName>
</protein>
<evidence type="ECO:0000259" key="1">
    <source>
        <dbReference type="Pfam" id="PF12697"/>
    </source>
</evidence>